<sequence>MKDPIDKPHDALFFPGPDYHILSVIEPDLKQQYY</sequence>
<protein>
    <submittedName>
        <fullName evidence="1">Uncharacterized protein</fullName>
    </submittedName>
</protein>
<gene>
    <name evidence="1" type="ORF">S01H1_20226</name>
</gene>
<evidence type="ECO:0000313" key="1">
    <source>
        <dbReference type="EMBL" id="GAF99061.1"/>
    </source>
</evidence>
<dbReference type="AlphaFoldDB" id="X0UIE7"/>
<reference evidence="1" key="1">
    <citation type="journal article" date="2014" name="Front. Microbiol.">
        <title>High frequency of phylogenetically diverse reductive dehalogenase-homologous genes in deep subseafloor sedimentary metagenomes.</title>
        <authorList>
            <person name="Kawai M."/>
            <person name="Futagami T."/>
            <person name="Toyoda A."/>
            <person name="Takaki Y."/>
            <person name="Nishi S."/>
            <person name="Hori S."/>
            <person name="Arai W."/>
            <person name="Tsubouchi T."/>
            <person name="Morono Y."/>
            <person name="Uchiyama I."/>
            <person name="Ito T."/>
            <person name="Fujiyama A."/>
            <person name="Inagaki F."/>
            <person name="Takami H."/>
        </authorList>
    </citation>
    <scope>NUCLEOTIDE SEQUENCE</scope>
    <source>
        <strain evidence="1">Expedition CK06-06</strain>
    </source>
</reference>
<dbReference type="EMBL" id="BARS01011035">
    <property type="protein sequence ID" value="GAF99061.1"/>
    <property type="molecule type" value="Genomic_DNA"/>
</dbReference>
<organism evidence="1">
    <name type="scientific">marine sediment metagenome</name>
    <dbReference type="NCBI Taxonomy" id="412755"/>
    <lineage>
        <taxon>unclassified sequences</taxon>
        <taxon>metagenomes</taxon>
        <taxon>ecological metagenomes</taxon>
    </lineage>
</organism>
<accession>X0UIE7</accession>
<name>X0UIE7_9ZZZZ</name>
<proteinExistence type="predicted"/>
<feature type="non-terminal residue" evidence="1">
    <location>
        <position position="34"/>
    </location>
</feature>
<comment type="caution">
    <text evidence="1">The sequence shown here is derived from an EMBL/GenBank/DDBJ whole genome shotgun (WGS) entry which is preliminary data.</text>
</comment>